<feature type="compositionally biased region" description="Polar residues" evidence="10">
    <location>
        <begin position="1"/>
        <end position="10"/>
    </location>
</feature>
<organism evidence="12 13">
    <name type="scientific">Edaphobacter modestus</name>
    <dbReference type="NCBI Taxonomy" id="388466"/>
    <lineage>
        <taxon>Bacteria</taxon>
        <taxon>Pseudomonadati</taxon>
        <taxon>Acidobacteriota</taxon>
        <taxon>Terriglobia</taxon>
        <taxon>Terriglobales</taxon>
        <taxon>Acidobacteriaceae</taxon>
        <taxon>Edaphobacter</taxon>
    </lineage>
</organism>
<name>A0A4Q7YYR5_9BACT</name>
<gene>
    <name evidence="12" type="ORF">BDD14_3890</name>
</gene>
<keyword evidence="8" id="KW-1133">Transmembrane helix</keyword>
<dbReference type="AlphaFoldDB" id="A0A4Q7YYR5"/>
<evidence type="ECO:0000256" key="2">
    <source>
        <dbReference type="ARBA" id="ARBA00009370"/>
    </source>
</evidence>
<dbReference type="PANTHER" id="PTHR43390">
    <property type="entry name" value="SIGNAL PEPTIDASE I"/>
    <property type="match status" value="1"/>
</dbReference>
<evidence type="ECO:0000259" key="11">
    <source>
        <dbReference type="Pfam" id="PF10502"/>
    </source>
</evidence>
<evidence type="ECO:0000256" key="6">
    <source>
        <dbReference type="ARBA" id="ARBA00022801"/>
    </source>
</evidence>
<dbReference type="PRINTS" id="PR00727">
    <property type="entry name" value="LEADERPTASE"/>
</dbReference>
<dbReference type="InterPro" id="IPR019758">
    <property type="entry name" value="Pept_S26A_signal_pept_1_CS"/>
</dbReference>
<dbReference type="PROSITE" id="PS00760">
    <property type="entry name" value="SPASE_I_2"/>
    <property type="match status" value="1"/>
</dbReference>
<dbReference type="InterPro" id="IPR000223">
    <property type="entry name" value="Pept_S26A_signal_pept_1"/>
</dbReference>
<dbReference type="InterPro" id="IPR019756">
    <property type="entry name" value="Pept_S26A_signal_pept_1_Ser-AS"/>
</dbReference>
<dbReference type="GO" id="GO:0006465">
    <property type="term" value="P:signal peptide processing"/>
    <property type="evidence" value="ECO:0007669"/>
    <property type="project" value="InterPro"/>
</dbReference>
<dbReference type="PROSITE" id="PS00761">
    <property type="entry name" value="SPASE_I_3"/>
    <property type="match status" value="1"/>
</dbReference>
<dbReference type="Gene3D" id="2.10.109.10">
    <property type="entry name" value="Umud Fragment, subunit A"/>
    <property type="match status" value="1"/>
</dbReference>
<evidence type="ECO:0000313" key="12">
    <source>
        <dbReference type="EMBL" id="RZU42325.1"/>
    </source>
</evidence>
<accession>A0A4Q7YYR5</accession>
<keyword evidence="8" id="KW-0812">Transmembrane</keyword>
<proteinExistence type="inferred from homology"/>
<dbReference type="EMBL" id="SHKW01000001">
    <property type="protein sequence ID" value="RZU42325.1"/>
    <property type="molecule type" value="Genomic_DNA"/>
</dbReference>
<comment type="subcellular location">
    <subcellularLocation>
        <location evidence="9">Membrane</location>
        <topology evidence="9">Single-pass type II membrane protein</topology>
    </subcellularLocation>
</comment>
<feature type="active site" evidence="7">
    <location>
        <position position="132"/>
    </location>
</feature>
<dbReference type="PANTHER" id="PTHR43390:SF1">
    <property type="entry name" value="CHLOROPLAST PROCESSING PEPTIDASE"/>
    <property type="match status" value="1"/>
</dbReference>
<keyword evidence="8" id="KW-0472">Membrane</keyword>
<dbReference type="NCBIfam" id="TIGR02227">
    <property type="entry name" value="sigpep_I_bact"/>
    <property type="match status" value="1"/>
</dbReference>
<comment type="catalytic activity">
    <reaction evidence="1 8">
        <text>Cleavage of hydrophobic, N-terminal signal or leader sequences from secreted and periplasmic proteins.</text>
        <dbReference type="EC" id="3.4.21.89"/>
    </reaction>
</comment>
<keyword evidence="5 8" id="KW-0645">Protease</keyword>
<evidence type="ECO:0000256" key="8">
    <source>
        <dbReference type="RuleBase" id="RU003993"/>
    </source>
</evidence>
<dbReference type="InterPro" id="IPR036286">
    <property type="entry name" value="LexA/Signal_pep-like_sf"/>
</dbReference>
<feature type="active site" evidence="7">
    <location>
        <position position="80"/>
    </location>
</feature>
<evidence type="ECO:0000256" key="5">
    <source>
        <dbReference type="ARBA" id="ARBA00022670"/>
    </source>
</evidence>
<evidence type="ECO:0000256" key="4">
    <source>
        <dbReference type="ARBA" id="ARBA00019232"/>
    </source>
</evidence>
<dbReference type="GO" id="GO:0009003">
    <property type="term" value="F:signal peptidase activity"/>
    <property type="evidence" value="ECO:0007669"/>
    <property type="project" value="UniProtKB-EC"/>
</dbReference>
<dbReference type="InterPro" id="IPR019533">
    <property type="entry name" value="Peptidase_S26"/>
</dbReference>
<dbReference type="OrthoDB" id="128315at2"/>
<protein>
    <recommendedName>
        <fullName evidence="4 8">Signal peptidase I</fullName>
        <ecNumber evidence="3 8">3.4.21.89</ecNumber>
    </recommendedName>
</protein>
<evidence type="ECO:0000256" key="10">
    <source>
        <dbReference type="SAM" id="MobiDB-lite"/>
    </source>
</evidence>
<dbReference type="RefSeq" id="WP_130420092.1">
    <property type="nucleotide sequence ID" value="NZ_SHKW01000001.1"/>
</dbReference>
<feature type="transmembrane region" description="Helical" evidence="8">
    <location>
        <begin position="49"/>
        <end position="71"/>
    </location>
</feature>
<dbReference type="GO" id="GO:0004252">
    <property type="term" value="F:serine-type endopeptidase activity"/>
    <property type="evidence" value="ECO:0007669"/>
    <property type="project" value="InterPro"/>
</dbReference>
<evidence type="ECO:0000256" key="9">
    <source>
        <dbReference type="RuleBase" id="RU362042"/>
    </source>
</evidence>
<dbReference type="InterPro" id="IPR019757">
    <property type="entry name" value="Pept_S26A_signal_pept_1_Lys-AS"/>
</dbReference>
<keyword evidence="13" id="KW-1185">Reference proteome</keyword>
<dbReference type="PROSITE" id="PS00501">
    <property type="entry name" value="SPASE_I_1"/>
    <property type="match status" value="1"/>
</dbReference>
<dbReference type="SUPFAM" id="SSF51306">
    <property type="entry name" value="LexA/Signal peptidase"/>
    <property type="match status" value="1"/>
</dbReference>
<evidence type="ECO:0000256" key="3">
    <source>
        <dbReference type="ARBA" id="ARBA00013208"/>
    </source>
</evidence>
<sequence length="284" mass="31531">MSGPSLTSASPPEVHPSMGFVAAPRRIPPSEPRGPHQPQGHSHIPKPGILPAVQSLIVIIVVAVFIVTFTVQPFRIPSGSMEPTLLIGDFLFVDKQVTADSIGSLFLPPPSIHRGDVIVFHFPLHPDVHLVKRVVGIPGDHLRLRNGHVLVNGLRLDEPYAFYRPSGPDNFRDNFPRLQNADPAIDSRWWIRMRKLIDDGGLIVPAGNYFVLGDNRNNSEDSRYWGFVPSENIVGRPLMIYFSLRQGDGSGYISARPAGVALQPSNQAGPLRFARWERIFRIVR</sequence>
<dbReference type="EC" id="3.4.21.89" evidence="3 8"/>
<reference evidence="12 13" key="1">
    <citation type="submission" date="2019-02" db="EMBL/GenBank/DDBJ databases">
        <title>Genomic Encyclopedia of Archaeal and Bacterial Type Strains, Phase II (KMG-II): from individual species to whole genera.</title>
        <authorList>
            <person name="Goeker M."/>
        </authorList>
    </citation>
    <scope>NUCLEOTIDE SEQUENCE [LARGE SCALE GENOMIC DNA]</scope>
    <source>
        <strain evidence="12 13">DSM 18101</strain>
    </source>
</reference>
<dbReference type="GO" id="GO:0016020">
    <property type="term" value="C:membrane"/>
    <property type="evidence" value="ECO:0007669"/>
    <property type="project" value="UniProtKB-SubCell"/>
</dbReference>
<keyword evidence="6 8" id="KW-0378">Hydrolase</keyword>
<evidence type="ECO:0000256" key="7">
    <source>
        <dbReference type="PIRSR" id="PIRSR600223-1"/>
    </source>
</evidence>
<evidence type="ECO:0000256" key="1">
    <source>
        <dbReference type="ARBA" id="ARBA00000677"/>
    </source>
</evidence>
<comment type="caution">
    <text evidence="12">The sequence shown here is derived from an EMBL/GenBank/DDBJ whole genome shotgun (WGS) entry which is preliminary data.</text>
</comment>
<dbReference type="Proteomes" id="UP000292958">
    <property type="component" value="Unassembled WGS sequence"/>
</dbReference>
<evidence type="ECO:0000313" key="13">
    <source>
        <dbReference type="Proteomes" id="UP000292958"/>
    </source>
</evidence>
<feature type="region of interest" description="Disordered" evidence="10">
    <location>
        <begin position="1"/>
        <end position="45"/>
    </location>
</feature>
<dbReference type="CDD" id="cd06530">
    <property type="entry name" value="S26_SPase_I"/>
    <property type="match status" value="1"/>
</dbReference>
<dbReference type="Pfam" id="PF10502">
    <property type="entry name" value="Peptidase_S26"/>
    <property type="match status" value="1"/>
</dbReference>
<comment type="similarity">
    <text evidence="2 9">Belongs to the peptidase S26 family.</text>
</comment>
<feature type="domain" description="Peptidase S26" evidence="11">
    <location>
        <begin position="53"/>
        <end position="241"/>
    </location>
</feature>